<accession>A0A9D2HAU3</accession>
<dbReference type="NCBIfam" id="NF005557">
    <property type="entry name" value="PRK07228.1"/>
    <property type="match status" value="1"/>
</dbReference>
<sequence length="449" mass="48439">MALLLRGGLLITMNAERAVLTADILVEGDRIAALAPDLPPADSAGVPLALEDVVDLSGKVVIPGLIQGHMHLTQALFRGLCDDLALMEWLRERIWPLEGAHSAASNAVSARLAAAELLRSGTTAVIDMGTVHHEDAIFETMRDVGMRGLFGKSLMDGGEGVPPSLLEEADVGLAETERLIHDWHMTGNGRLRYAVAPRFVPSCSKRLLASARDLARHNGLRLHTHASENLGEIALVESLHHMRNVVLLHKLGYTGKDVVLAHCIWLDDEEKKILADTGTHVAHCPSSNTKMASGIAPIVELRTLGVDVALGLDGAHNHMDALMEIRQASILQKARLHEPTALPALEALELATLGGASALGQADDLGSLEVGKKADLAVLDMDMLHTLPGWGRDPVQRVVYEATRENVVHTMIDGVFVYRDRQFLTLDLEQTLKDAERLCGDAARRAGLA</sequence>
<protein>
    <submittedName>
        <fullName evidence="3">5'-deoxyadenosine deaminase</fullName>
    </submittedName>
</protein>
<dbReference type="GO" id="GO:0016810">
    <property type="term" value="F:hydrolase activity, acting on carbon-nitrogen (but not peptide) bonds"/>
    <property type="evidence" value="ECO:0007669"/>
    <property type="project" value="InterPro"/>
</dbReference>
<dbReference type="Pfam" id="PF01979">
    <property type="entry name" value="Amidohydro_1"/>
    <property type="match status" value="1"/>
</dbReference>
<evidence type="ECO:0000313" key="3">
    <source>
        <dbReference type="EMBL" id="HJA07753.1"/>
    </source>
</evidence>
<dbReference type="InterPro" id="IPR011059">
    <property type="entry name" value="Metal-dep_hydrolase_composite"/>
</dbReference>
<dbReference type="Gene3D" id="2.30.40.10">
    <property type="entry name" value="Urease, subunit C, domain 1"/>
    <property type="match status" value="1"/>
</dbReference>
<name>A0A9D2HAU3_9BACT</name>
<dbReference type="Gene3D" id="3.20.20.140">
    <property type="entry name" value="Metal-dependent hydrolases"/>
    <property type="match status" value="1"/>
</dbReference>
<gene>
    <name evidence="3" type="ORF">H9962_00970</name>
</gene>
<evidence type="ECO:0000256" key="1">
    <source>
        <dbReference type="ARBA" id="ARBA00022801"/>
    </source>
</evidence>
<dbReference type="InterPro" id="IPR050287">
    <property type="entry name" value="MTA/SAH_deaminase"/>
</dbReference>
<evidence type="ECO:0000259" key="2">
    <source>
        <dbReference type="Pfam" id="PF01979"/>
    </source>
</evidence>
<keyword evidence="1" id="KW-0378">Hydrolase</keyword>
<dbReference type="EMBL" id="DXAN01000003">
    <property type="protein sequence ID" value="HJA07753.1"/>
    <property type="molecule type" value="Genomic_DNA"/>
</dbReference>
<dbReference type="SUPFAM" id="SSF51556">
    <property type="entry name" value="Metallo-dependent hydrolases"/>
    <property type="match status" value="1"/>
</dbReference>
<dbReference type="CDD" id="cd01298">
    <property type="entry name" value="ATZ_TRZ_like"/>
    <property type="match status" value="1"/>
</dbReference>
<evidence type="ECO:0000313" key="4">
    <source>
        <dbReference type="Proteomes" id="UP000824225"/>
    </source>
</evidence>
<reference evidence="3" key="2">
    <citation type="submission" date="2021-04" db="EMBL/GenBank/DDBJ databases">
        <authorList>
            <person name="Gilroy R."/>
        </authorList>
    </citation>
    <scope>NUCLEOTIDE SEQUENCE</scope>
    <source>
        <strain evidence="3">CHK186-16707</strain>
    </source>
</reference>
<dbReference type="PANTHER" id="PTHR43794:SF11">
    <property type="entry name" value="AMIDOHYDROLASE-RELATED DOMAIN-CONTAINING PROTEIN"/>
    <property type="match status" value="1"/>
</dbReference>
<feature type="domain" description="Amidohydrolase-related" evidence="2">
    <location>
        <begin position="60"/>
        <end position="416"/>
    </location>
</feature>
<dbReference type="InterPro" id="IPR006680">
    <property type="entry name" value="Amidohydro-rel"/>
</dbReference>
<dbReference type="SUPFAM" id="SSF51338">
    <property type="entry name" value="Composite domain of metallo-dependent hydrolases"/>
    <property type="match status" value="1"/>
</dbReference>
<dbReference type="PANTHER" id="PTHR43794">
    <property type="entry name" value="AMINOHYDROLASE SSNA-RELATED"/>
    <property type="match status" value="1"/>
</dbReference>
<comment type="caution">
    <text evidence="3">The sequence shown here is derived from an EMBL/GenBank/DDBJ whole genome shotgun (WGS) entry which is preliminary data.</text>
</comment>
<reference evidence="3" key="1">
    <citation type="journal article" date="2021" name="PeerJ">
        <title>Extensive microbial diversity within the chicken gut microbiome revealed by metagenomics and culture.</title>
        <authorList>
            <person name="Gilroy R."/>
            <person name="Ravi A."/>
            <person name="Getino M."/>
            <person name="Pursley I."/>
            <person name="Horton D.L."/>
            <person name="Alikhan N.F."/>
            <person name="Baker D."/>
            <person name="Gharbi K."/>
            <person name="Hall N."/>
            <person name="Watson M."/>
            <person name="Adriaenssens E.M."/>
            <person name="Foster-Nyarko E."/>
            <person name="Jarju S."/>
            <person name="Secka A."/>
            <person name="Antonio M."/>
            <person name="Oren A."/>
            <person name="Chaudhuri R.R."/>
            <person name="La Ragione R."/>
            <person name="Hildebrand F."/>
            <person name="Pallen M.J."/>
        </authorList>
    </citation>
    <scope>NUCLEOTIDE SEQUENCE</scope>
    <source>
        <strain evidence="3">CHK186-16707</strain>
    </source>
</reference>
<organism evidence="3 4">
    <name type="scientific">Candidatus Mailhella merdigallinarum</name>
    <dbReference type="NCBI Taxonomy" id="2838658"/>
    <lineage>
        <taxon>Bacteria</taxon>
        <taxon>Pseudomonadati</taxon>
        <taxon>Thermodesulfobacteriota</taxon>
        <taxon>Desulfovibrionia</taxon>
        <taxon>Desulfovibrionales</taxon>
        <taxon>Desulfovibrionaceae</taxon>
        <taxon>Mailhella</taxon>
    </lineage>
</organism>
<dbReference type="InterPro" id="IPR032466">
    <property type="entry name" value="Metal_Hydrolase"/>
</dbReference>
<dbReference type="Proteomes" id="UP000824225">
    <property type="component" value="Unassembled WGS sequence"/>
</dbReference>
<dbReference type="AlphaFoldDB" id="A0A9D2HAU3"/>
<proteinExistence type="predicted"/>